<protein>
    <submittedName>
        <fullName evidence="9">Cbb3-type cytochrome c oxidase N-terminal domain-containing protein</fullName>
    </submittedName>
</protein>
<keyword evidence="7" id="KW-0472">Membrane</keyword>
<evidence type="ECO:0000256" key="3">
    <source>
        <dbReference type="ARBA" id="ARBA00023004"/>
    </source>
</evidence>
<keyword evidence="2 4" id="KW-0479">Metal-binding</keyword>
<organism evidence="9 10">
    <name type="scientific">Lacihabitans lacunae</name>
    <dbReference type="NCBI Taxonomy" id="1028214"/>
    <lineage>
        <taxon>Bacteria</taxon>
        <taxon>Pseudomonadati</taxon>
        <taxon>Bacteroidota</taxon>
        <taxon>Cytophagia</taxon>
        <taxon>Cytophagales</taxon>
        <taxon>Leadbetterellaceae</taxon>
        <taxon>Lacihabitans</taxon>
    </lineage>
</organism>
<evidence type="ECO:0000259" key="8">
    <source>
        <dbReference type="PROSITE" id="PS51007"/>
    </source>
</evidence>
<evidence type="ECO:0000313" key="9">
    <source>
        <dbReference type="EMBL" id="MFC3810495.1"/>
    </source>
</evidence>
<evidence type="ECO:0000256" key="7">
    <source>
        <dbReference type="SAM" id="Phobius"/>
    </source>
</evidence>
<keyword evidence="1 4" id="KW-0349">Heme</keyword>
<dbReference type="Gene3D" id="6.10.280.130">
    <property type="match status" value="1"/>
</dbReference>
<dbReference type="InterPro" id="IPR032858">
    <property type="entry name" value="CcoP_N"/>
</dbReference>
<keyword evidence="7" id="KW-0812">Transmembrane</keyword>
<keyword evidence="5" id="KW-0175">Coiled coil</keyword>
<evidence type="ECO:0000313" key="10">
    <source>
        <dbReference type="Proteomes" id="UP001595616"/>
    </source>
</evidence>
<dbReference type="Proteomes" id="UP001595616">
    <property type="component" value="Unassembled WGS sequence"/>
</dbReference>
<keyword evidence="3 4" id="KW-0408">Iron</keyword>
<dbReference type="InterPro" id="IPR009056">
    <property type="entry name" value="Cyt_c-like_dom"/>
</dbReference>
<dbReference type="PANTHER" id="PTHR33751:SF1">
    <property type="entry name" value="CBB3-TYPE CYTOCHROME C OXIDASE SUBUNIT FIXP"/>
    <property type="match status" value="1"/>
</dbReference>
<dbReference type="PROSITE" id="PS51007">
    <property type="entry name" value="CYTC"/>
    <property type="match status" value="1"/>
</dbReference>
<proteinExistence type="predicted"/>
<feature type="coiled-coil region" evidence="5">
    <location>
        <begin position="122"/>
        <end position="149"/>
    </location>
</feature>
<dbReference type="InterPro" id="IPR036909">
    <property type="entry name" value="Cyt_c-like_dom_sf"/>
</dbReference>
<dbReference type="EMBL" id="JBHRYQ010000001">
    <property type="protein sequence ID" value="MFC3810495.1"/>
    <property type="molecule type" value="Genomic_DNA"/>
</dbReference>
<reference evidence="10" key="1">
    <citation type="journal article" date="2019" name="Int. J. Syst. Evol. Microbiol.">
        <title>The Global Catalogue of Microorganisms (GCM) 10K type strain sequencing project: providing services to taxonomists for standard genome sequencing and annotation.</title>
        <authorList>
            <consortium name="The Broad Institute Genomics Platform"/>
            <consortium name="The Broad Institute Genome Sequencing Center for Infectious Disease"/>
            <person name="Wu L."/>
            <person name="Ma J."/>
        </authorList>
    </citation>
    <scope>NUCLEOTIDE SEQUENCE [LARGE SCALE GENOMIC DNA]</scope>
    <source>
        <strain evidence="10">CECT 7956</strain>
    </source>
</reference>
<evidence type="ECO:0000256" key="5">
    <source>
        <dbReference type="SAM" id="Coils"/>
    </source>
</evidence>
<keyword evidence="7" id="KW-1133">Transmembrane helix</keyword>
<evidence type="ECO:0000256" key="2">
    <source>
        <dbReference type="ARBA" id="ARBA00022723"/>
    </source>
</evidence>
<dbReference type="RefSeq" id="WP_379836694.1">
    <property type="nucleotide sequence ID" value="NZ_JBHRYQ010000001.1"/>
</dbReference>
<dbReference type="PANTHER" id="PTHR33751">
    <property type="entry name" value="CBB3-TYPE CYTOCHROME C OXIDASE SUBUNIT FIXP"/>
    <property type="match status" value="1"/>
</dbReference>
<dbReference type="Pfam" id="PF13442">
    <property type="entry name" value="Cytochrome_CBB3"/>
    <property type="match status" value="1"/>
</dbReference>
<comment type="caution">
    <text evidence="9">The sequence shown here is derived from an EMBL/GenBank/DDBJ whole genome shotgun (WGS) entry which is preliminary data.</text>
</comment>
<feature type="transmembrane region" description="Helical" evidence="7">
    <location>
        <begin position="93"/>
        <end position="115"/>
    </location>
</feature>
<feature type="transmembrane region" description="Helical" evidence="7">
    <location>
        <begin position="12"/>
        <end position="38"/>
    </location>
</feature>
<dbReference type="InterPro" id="IPR038414">
    <property type="entry name" value="CcoP_N_sf"/>
</dbReference>
<accession>A0ABV7YTX8</accession>
<evidence type="ECO:0000256" key="4">
    <source>
        <dbReference type="PROSITE-ProRule" id="PRU00433"/>
    </source>
</evidence>
<dbReference type="InterPro" id="IPR050597">
    <property type="entry name" value="Cytochrome_c_Oxidase_Subunit"/>
</dbReference>
<name>A0ABV7YTX8_9BACT</name>
<dbReference type="Gene3D" id="1.10.760.10">
    <property type="entry name" value="Cytochrome c-like domain"/>
    <property type="match status" value="1"/>
</dbReference>
<feature type="compositionally biased region" description="Low complexity" evidence="6">
    <location>
        <begin position="259"/>
        <end position="273"/>
    </location>
</feature>
<sequence>MNISFKTGEELFQFFIIVILLLFTLILLGVVVNIFMILKRINKGEAANAADAEPERSFWSSLTNAVPLDKEDSVLLHHDYDGIKELDNHLPPWWLGLFYGSIVFGIIYILNYHVWQWSPLQTEEYELSMTEAKAEVEAYQAKLGDSIDEKSAKVDASPKAIAEGKIIFSEKCVACHGANGEGGVGPNLTDEYWLHGGSINDIFGVIKHGVPEKGMISWKATLKPKQIQDVANYIITLKGTNPSNPKAPQGEKYEGGGDATTADAAATAETTKM</sequence>
<dbReference type="SUPFAM" id="SSF46626">
    <property type="entry name" value="Cytochrome c"/>
    <property type="match status" value="1"/>
</dbReference>
<evidence type="ECO:0000256" key="1">
    <source>
        <dbReference type="ARBA" id="ARBA00022617"/>
    </source>
</evidence>
<dbReference type="Pfam" id="PF14715">
    <property type="entry name" value="FixP_N"/>
    <property type="match status" value="1"/>
</dbReference>
<feature type="region of interest" description="Disordered" evidence="6">
    <location>
        <begin position="238"/>
        <end position="273"/>
    </location>
</feature>
<feature type="domain" description="Cytochrome c" evidence="8">
    <location>
        <begin position="159"/>
        <end position="238"/>
    </location>
</feature>
<gene>
    <name evidence="9" type="ORF">ACFOOI_07520</name>
</gene>
<evidence type="ECO:0000256" key="6">
    <source>
        <dbReference type="SAM" id="MobiDB-lite"/>
    </source>
</evidence>
<keyword evidence="10" id="KW-1185">Reference proteome</keyword>